<name>A0ABT2LMZ6_9HYPH</name>
<dbReference type="EMBL" id="JAOCZP010000003">
    <property type="protein sequence ID" value="MCT7375893.1"/>
    <property type="molecule type" value="Genomic_DNA"/>
</dbReference>
<proteinExistence type="predicted"/>
<keyword evidence="2" id="KW-1185">Reference proteome</keyword>
<evidence type="ECO:0000313" key="1">
    <source>
        <dbReference type="EMBL" id="MCT7375893.1"/>
    </source>
</evidence>
<dbReference type="Proteomes" id="UP001320831">
    <property type="component" value="Unassembled WGS sequence"/>
</dbReference>
<protein>
    <submittedName>
        <fullName evidence="1">Uncharacterized protein</fullName>
    </submittedName>
</protein>
<evidence type="ECO:0000313" key="2">
    <source>
        <dbReference type="Proteomes" id="UP001320831"/>
    </source>
</evidence>
<reference evidence="1 2" key="1">
    <citation type="submission" date="2022-09" db="EMBL/GenBank/DDBJ databases">
        <title>Chelativorans salina sp. nov., a novel slightly halophilic bacterium isolated from a saline lake sediment enrichment.</title>
        <authorList>
            <person name="Gao L."/>
            <person name="Fang B.-Z."/>
            <person name="Li W.-J."/>
        </authorList>
    </citation>
    <scope>NUCLEOTIDE SEQUENCE [LARGE SCALE GENOMIC DNA]</scope>
    <source>
        <strain evidence="1 2">EGI FJ00035</strain>
    </source>
</reference>
<sequence length="65" mass="7382">MPYTPDFQGLLAALVHFRRDLAERIDDLHQTTGSVDTDDMKPFIEEIAMYQIAIEAVKQTISEAD</sequence>
<accession>A0ABT2LMZ6</accession>
<organism evidence="1 2">
    <name type="scientific">Chelativorans salis</name>
    <dbReference type="NCBI Taxonomy" id="2978478"/>
    <lineage>
        <taxon>Bacteria</taxon>
        <taxon>Pseudomonadati</taxon>
        <taxon>Pseudomonadota</taxon>
        <taxon>Alphaproteobacteria</taxon>
        <taxon>Hyphomicrobiales</taxon>
        <taxon>Phyllobacteriaceae</taxon>
        <taxon>Chelativorans</taxon>
    </lineage>
</organism>
<gene>
    <name evidence="1" type="ORF">N5A92_12715</name>
</gene>
<comment type="caution">
    <text evidence="1">The sequence shown here is derived from an EMBL/GenBank/DDBJ whole genome shotgun (WGS) entry which is preliminary data.</text>
</comment>
<dbReference type="RefSeq" id="WP_252409641.1">
    <property type="nucleotide sequence ID" value="NZ_JAOCZP010000003.1"/>
</dbReference>